<evidence type="ECO:0008006" key="4">
    <source>
        <dbReference type="Google" id="ProtNLM"/>
    </source>
</evidence>
<protein>
    <recommendedName>
        <fullName evidence="4">DUF38 domain-containing protein</fullName>
    </recommendedName>
</protein>
<name>G0N6W9_CAEBE</name>
<dbReference type="OMA" id="YFNHEND"/>
<organism evidence="3">
    <name type="scientific">Caenorhabditis brenneri</name>
    <name type="common">Nematode worm</name>
    <dbReference type="NCBI Taxonomy" id="135651"/>
    <lineage>
        <taxon>Eukaryota</taxon>
        <taxon>Metazoa</taxon>
        <taxon>Ecdysozoa</taxon>
        <taxon>Nematoda</taxon>
        <taxon>Chromadorea</taxon>
        <taxon>Rhabditida</taxon>
        <taxon>Rhabditina</taxon>
        <taxon>Rhabditomorpha</taxon>
        <taxon>Rhabditoidea</taxon>
        <taxon>Rhabditidae</taxon>
        <taxon>Peloderinae</taxon>
        <taxon>Caenorhabditis</taxon>
    </lineage>
</organism>
<dbReference type="Proteomes" id="UP000008068">
    <property type="component" value="Unassembled WGS sequence"/>
</dbReference>
<evidence type="ECO:0000313" key="2">
    <source>
        <dbReference type="EMBL" id="EGT53955.1"/>
    </source>
</evidence>
<gene>
    <name evidence="2" type="ORF">CAEBREN_16832</name>
</gene>
<reference evidence="3" key="1">
    <citation type="submission" date="2011-07" db="EMBL/GenBank/DDBJ databases">
        <authorList>
            <consortium name="Caenorhabditis brenneri Sequencing and Analysis Consortium"/>
            <person name="Wilson R.K."/>
        </authorList>
    </citation>
    <scope>NUCLEOTIDE SEQUENCE [LARGE SCALE GENOMIC DNA]</scope>
    <source>
        <strain evidence="3">PB2801</strain>
    </source>
</reference>
<evidence type="ECO:0000313" key="3">
    <source>
        <dbReference type="Proteomes" id="UP000008068"/>
    </source>
</evidence>
<dbReference type="InParanoid" id="G0N6W9"/>
<dbReference type="eggNOG" id="ENOG502THE7">
    <property type="taxonomic scope" value="Eukaryota"/>
</dbReference>
<evidence type="ECO:0000256" key="1">
    <source>
        <dbReference type="SAM" id="MobiDB-lite"/>
    </source>
</evidence>
<dbReference type="EMBL" id="GL379845">
    <property type="protein sequence ID" value="EGT53955.1"/>
    <property type="molecule type" value="Genomic_DNA"/>
</dbReference>
<sequence length="416" mass="49426">MERRRFSNDEEYLALWAKYEYFKRNSAGKAFDNINKMIKKENPEAPAVTKGKSPSMDSDTSEVDRQSPDAPRIEGAYQLVKVQDLYKKMVKDEVFDILIDANNRRQDLGGDDVLQLLSISRSILSLPTLQKLLPLPHIDKLLVTISFYGIILEFYNSKLKSWSKSVYWKHPQGTLVWHKDQVFLRKNIRYQNLASLDFQYLVGHSNARLEELEFRIEKYLPWNLKMAPFDKFFGKIRNLFTLQKVNVKKWSMEYFNHENDTSRGPKVVMSVWSILNKEVLESIKIRKWNDTHLEKRFVTKENWEIWRNLNNVEHLDVDTGVKMDSFERLRSLRTVRMDLQESGFVDFIETFNAHPPARFEVYPGPHFDFYTAKQLIQFEQQFLKSYCLPTGLMIRFDENRKEKRIVFMRRDSSCAR</sequence>
<feature type="region of interest" description="Disordered" evidence="1">
    <location>
        <begin position="41"/>
        <end position="68"/>
    </location>
</feature>
<accession>G0N6W9</accession>
<proteinExistence type="predicted"/>
<keyword evidence="3" id="KW-1185">Reference proteome</keyword>
<dbReference type="AlphaFoldDB" id="G0N6W9"/>
<dbReference type="HOGENOM" id="CLU_565280_0_0_1"/>